<dbReference type="PATRIC" id="fig|1299331.3.peg.3152"/>
<accession>X8CI20</accession>
<dbReference type="Proteomes" id="UP000020825">
    <property type="component" value="Unassembled WGS sequence"/>
</dbReference>
<dbReference type="SUPFAM" id="SSF53383">
    <property type="entry name" value="PLP-dependent transferases"/>
    <property type="match status" value="1"/>
</dbReference>
<gene>
    <name evidence="1" type="primary">rffA</name>
    <name evidence="1" type="ORF">I550_3234</name>
</gene>
<dbReference type="InterPro" id="IPR015421">
    <property type="entry name" value="PyrdxlP-dep_Trfase_major"/>
</dbReference>
<reference evidence="1 2" key="1">
    <citation type="submission" date="2013-12" db="EMBL/GenBank/DDBJ databases">
        <authorList>
            <person name="Zelazny A."/>
            <person name="Olivier K."/>
            <person name="Holland S."/>
            <person name="Lenaerts A."/>
            <person name="Ordway D."/>
            <person name="DeGroote M.A."/>
            <person name="Parker T."/>
            <person name="Sizemore C."/>
            <person name="Tallon L.J."/>
            <person name="Sadzewicz L.K."/>
            <person name="Sengamalay N."/>
            <person name="Fraser C.M."/>
            <person name="Hine E."/>
            <person name="Shefchek K.A."/>
            <person name="Das S.P."/>
            <person name="Tettelin H."/>
        </authorList>
    </citation>
    <scope>NUCLEOTIDE SEQUENCE [LARGE SCALE GENOMIC DNA]</scope>
    <source>
        <strain evidence="1 2">1956</strain>
    </source>
</reference>
<dbReference type="Gene3D" id="3.40.640.10">
    <property type="entry name" value="Type I PLP-dependent aspartate aminotransferase-like (Major domain)"/>
    <property type="match status" value="1"/>
</dbReference>
<dbReference type="EMBL" id="JAOG01000002">
    <property type="protein sequence ID" value="EUA55083.1"/>
    <property type="molecule type" value="Genomic_DNA"/>
</dbReference>
<protein>
    <submittedName>
        <fullName evidence="1">TDP-4-oxo-6-deoxy-D-glucose transaminase domain protein</fullName>
    </submittedName>
</protein>
<evidence type="ECO:0000313" key="2">
    <source>
        <dbReference type="Proteomes" id="UP000020825"/>
    </source>
</evidence>
<name>X8CI20_MYCIT</name>
<evidence type="ECO:0000313" key="1">
    <source>
        <dbReference type="EMBL" id="EUA55083.1"/>
    </source>
</evidence>
<dbReference type="AlphaFoldDB" id="X8CI20"/>
<proteinExistence type="predicted"/>
<comment type="caution">
    <text evidence="1">The sequence shown here is derived from an EMBL/GenBank/DDBJ whole genome shotgun (WGS) entry which is preliminary data.</text>
</comment>
<sequence>MNIRIPFNKPSVVGHELRYVGQAVAGGHASGDGPFTKRAQDMLEESFSARRVLLTTSCTAALELAALLCDLRPATR</sequence>
<dbReference type="InterPro" id="IPR015424">
    <property type="entry name" value="PyrdxlP-dep_Trfase"/>
</dbReference>
<organism evidence="1 2">
    <name type="scientific">Mycobacterium intracellulare 1956</name>
    <dbReference type="NCBI Taxonomy" id="1299331"/>
    <lineage>
        <taxon>Bacteria</taxon>
        <taxon>Bacillati</taxon>
        <taxon>Actinomycetota</taxon>
        <taxon>Actinomycetes</taxon>
        <taxon>Mycobacteriales</taxon>
        <taxon>Mycobacteriaceae</taxon>
        <taxon>Mycobacterium</taxon>
        <taxon>Mycobacterium avium complex (MAC)</taxon>
    </lineage>
</organism>